<name>A0A061RJB3_9CHLO</name>
<evidence type="ECO:0000313" key="12">
    <source>
        <dbReference type="EMBL" id="JAC72073.1"/>
    </source>
</evidence>
<evidence type="ECO:0000256" key="6">
    <source>
        <dbReference type="ARBA" id="ARBA00023054"/>
    </source>
</evidence>
<evidence type="ECO:0000256" key="1">
    <source>
        <dbReference type="ARBA" id="ARBA00003029"/>
    </source>
</evidence>
<gene>
    <name evidence="12" type="ORF">TSPGSL018_548</name>
</gene>
<evidence type="ECO:0000256" key="9">
    <source>
        <dbReference type="ARBA" id="ARBA00023273"/>
    </source>
</evidence>
<dbReference type="EMBL" id="GBEZ01013963">
    <property type="protein sequence ID" value="JAC72073.1"/>
    <property type="molecule type" value="Transcribed_RNA"/>
</dbReference>
<evidence type="ECO:0000256" key="7">
    <source>
        <dbReference type="ARBA" id="ARBA00023069"/>
    </source>
</evidence>
<keyword evidence="8" id="KW-0206">Cytoskeleton</keyword>
<dbReference type="PANTHER" id="PTHR28656:SF1">
    <property type="entry name" value="COILED-COIL DOMAIN-CONTAINING PROTEIN 153"/>
    <property type="match status" value="1"/>
</dbReference>
<proteinExistence type="inferred from homology"/>
<evidence type="ECO:0000256" key="4">
    <source>
        <dbReference type="ARBA" id="ARBA00022490"/>
    </source>
</evidence>
<comment type="subunit">
    <text evidence="3">Component of the nexin-dynein regulatory complex (N-DRC).</text>
</comment>
<evidence type="ECO:0000256" key="11">
    <source>
        <dbReference type="ARBA" id="ARBA00044800"/>
    </source>
</evidence>
<organism evidence="12">
    <name type="scientific">Tetraselmis sp. GSL018</name>
    <dbReference type="NCBI Taxonomy" id="582737"/>
    <lineage>
        <taxon>Eukaryota</taxon>
        <taxon>Viridiplantae</taxon>
        <taxon>Chlorophyta</taxon>
        <taxon>core chlorophytes</taxon>
        <taxon>Chlorodendrophyceae</taxon>
        <taxon>Chlorodendrales</taxon>
        <taxon>Chlorodendraceae</taxon>
        <taxon>Tetraselmis</taxon>
    </lineage>
</organism>
<comment type="subcellular location">
    <subcellularLocation>
        <location evidence="2">Cytoplasm</location>
        <location evidence="2">Cytoskeleton</location>
        <location evidence="2">Flagellum axoneme</location>
    </subcellularLocation>
</comment>
<keyword evidence="5" id="KW-0282">Flagellum</keyword>
<protein>
    <recommendedName>
        <fullName evidence="11">Dynein regulatory complex protein 12</fullName>
    </recommendedName>
</protein>
<keyword evidence="6" id="KW-0175">Coiled coil</keyword>
<evidence type="ECO:0000256" key="8">
    <source>
        <dbReference type="ARBA" id="ARBA00023212"/>
    </source>
</evidence>
<dbReference type="InterPro" id="IPR033585">
    <property type="entry name" value="DRC12-like"/>
</dbReference>
<evidence type="ECO:0000256" key="5">
    <source>
        <dbReference type="ARBA" id="ARBA00022846"/>
    </source>
</evidence>
<dbReference type="AlphaFoldDB" id="A0A061RJB3"/>
<evidence type="ECO:0000256" key="10">
    <source>
        <dbReference type="ARBA" id="ARBA00044754"/>
    </source>
</evidence>
<comment type="similarity">
    <text evidence="10">Belongs to the DRC12 family.</text>
</comment>
<reference evidence="12" key="1">
    <citation type="submission" date="2014-05" db="EMBL/GenBank/DDBJ databases">
        <title>The transcriptome of the halophilic microalga Tetraselmis sp. GSL018 isolated from the Great Salt Lake, Utah.</title>
        <authorList>
            <person name="Jinkerson R.E."/>
            <person name="D'Adamo S."/>
            <person name="Posewitz M.C."/>
        </authorList>
    </citation>
    <scope>NUCLEOTIDE SEQUENCE</scope>
    <source>
        <strain evidence="12">GSL018</strain>
    </source>
</reference>
<accession>A0A061RJB3</accession>
<keyword evidence="4" id="KW-0963">Cytoplasm</keyword>
<keyword evidence="9" id="KW-0966">Cell projection</keyword>
<evidence type="ECO:0000256" key="2">
    <source>
        <dbReference type="ARBA" id="ARBA00004611"/>
    </source>
</evidence>
<dbReference type="PANTHER" id="PTHR28656">
    <property type="entry name" value="COILED-COIL DOMAIN-CONTAINING PROTEIN 153"/>
    <property type="match status" value="1"/>
</dbReference>
<feature type="non-terminal residue" evidence="12">
    <location>
        <position position="1"/>
    </location>
</feature>
<keyword evidence="7" id="KW-0969">Cilium</keyword>
<evidence type="ECO:0000256" key="3">
    <source>
        <dbReference type="ARBA" id="ARBA00011248"/>
    </source>
</evidence>
<comment type="function">
    <text evidence="1">Component of the nexin-dynein regulatory complex (N-DRC), a key regulator of ciliary/flagellar motility which maintains the alignment and integrity of the distal axoneme and regulates microtubule sliding in motile axonemes.</text>
</comment>
<sequence>SLLNVLNNPPLHNFSGAVGARLVFTALELFPSYAVSFANTAKHVVEISSQFCLLQGTAPLFYPIFLKAVVLFVEPLQTCCFVAKGPMAPKKKKGSKDVAAAKFVDKENLRRAEVEILSLQQLAEQRSADALEARQAERAWRERVDAYGMAIEQQREDTLDITSDMLRQYKAMQEKQLLRRCKKSF</sequence>